<evidence type="ECO:0000256" key="1">
    <source>
        <dbReference type="ARBA" id="ARBA00003330"/>
    </source>
</evidence>
<dbReference type="PROSITE" id="PS51352">
    <property type="entry name" value="THIOREDOXIN_2"/>
    <property type="match status" value="1"/>
</dbReference>
<keyword evidence="8" id="KW-0676">Redox-active center</keyword>
<name>A0A1G1X4E7_9BACT</name>
<evidence type="ECO:0000259" key="13">
    <source>
        <dbReference type="PROSITE" id="PS51352"/>
    </source>
</evidence>
<comment type="catalytic activity">
    <reaction evidence="11">
        <text>a hydroperoxide + [thioredoxin]-dithiol = an alcohol + [thioredoxin]-disulfide + H2O</text>
        <dbReference type="Rhea" id="RHEA:62620"/>
        <dbReference type="Rhea" id="RHEA-COMP:10698"/>
        <dbReference type="Rhea" id="RHEA-COMP:10700"/>
        <dbReference type="ChEBI" id="CHEBI:15377"/>
        <dbReference type="ChEBI" id="CHEBI:29950"/>
        <dbReference type="ChEBI" id="CHEBI:30879"/>
        <dbReference type="ChEBI" id="CHEBI:35924"/>
        <dbReference type="ChEBI" id="CHEBI:50058"/>
        <dbReference type="EC" id="1.11.1.24"/>
    </reaction>
</comment>
<evidence type="ECO:0000256" key="10">
    <source>
        <dbReference type="ARBA" id="ARBA00038489"/>
    </source>
</evidence>
<feature type="domain" description="Thioredoxin" evidence="13">
    <location>
        <begin position="2"/>
        <end position="155"/>
    </location>
</feature>
<evidence type="ECO:0000256" key="5">
    <source>
        <dbReference type="ARBA" id="ARBA00022862"/>
    </source>
</evidence>
<evidence type="ECO:0000256" key="2">
    <source>
        <dbReference type="ARBA" id="ARBA00011245"/>
    </source>
</evidence>
<dbReference type="PIRSF" id="PIRSF000239">
    <property type="entry name" value="AHPC"/>
    <property type="match status" value="1"/>
</dbReference>
<evidence type="ECO:0000256" key="11">
    <source>
        <dbReference type="ARBA" id="ARBA00049091"/>
    </source>
</evidence>
<keyword evidence="5" id="KW-0049">Antioxidant</keyword>
<evidence type="ECO:0000256" key="8">
    <source>
        <dbReference type="ARBA" id="ARBA00023284"/>
    </source>
</evidence>
<dbReference type="PANTHER" id="PTHR42801">
    <property type="entry name" value="THIOREDOXIN-DEPENDENT PEROXIDE REDUCTASE"/>
    <property type="match status" value="1"/>
</dbReference>
<evidence type="ECO:0000256" key="12">
    <source>
        <dbReference type="PIRSR" id="PIRSR000239-1"/>
    </source>
</evidence>
<dbReference type="Gene3D" id="3.40.30.10">
    <property type="entry name" value="Glutaredoxin"/>
    <property type="match status" value="1"/>
</dbReference>
<dbReference type="GO" id="GO:0005737">
    <property type="term" value="C:cytoplasm"/>
    <property type="evidence" value="ECO:0007669"/>
    <property type="project" value="TreeGrafter"/>
</dbReference>
<dbReference type="CDD" id="cd03017">
    <property type="entry name" value="PRX_BCP"/>
    <property type="match status" value="1"/>
</dbReference>
<dbReference type="GO" id="GO:0008379">
    <property type="term" value="F:thioredoxin peroxidase activity"/>
    <property type="evidence" value="ECO:0007669"/>
    <property type="project" value="TreeGrafter"/>
</dbReference>
<dbReference type="Proteomes" id="UP000177528">
    <property type="component" value="Unassembled WGS sequence"/>
</dbReference>
<keyword evidence="4" id="KW-0575">Peroxidase</keyword>
<proteinExistence type="inferred from homology"/>
<dbReference type="InterPro" id="IPR036249">
    <property type="entry name" value="Thioredoxin-like_sf"/>
</dbReference>
<evidence type="ECO:0000256" key="7">
    <source>
        <dbReference type="ARBA" id="ARBA00023157"/>
    </source>
</evidence>
<dbReference type="InterPro" id="IPR024706">
    <property type="entry name" value="Peroxiredoxin_AhpC-typ"/>
</dbReference>
<dbReference type="InterPro" id="IPR050924">
    <property type="entry name" value="Peroxiredoxin_BCP/PrxQ"/>
</dbReference>
<feature type="active site" description="Cysteine sulfenic acid (-SOH) intermediate; for peroxidase activity" evidence="12">
    <location>
        <position position="44"/>
    </location>
</feature>
<evidence type="ECO:0000313" key="14">
    <source>
        <dbReference type="EMBL" id="OGY34671.1"/>
    </source>
</evidence>
<dbReference type="NCBIfam" id="NF006960">
    <property type="entry name" value="PRK09437.1"/>
    <property type="match status" value="1"/>
</dbReference>
<dbReference type="InterPro" id="IPR013766">
    <property type="entry name" value="Thioredoxin_domain"/>
</dbReference>
<dbReference type="SUPFAM" id="SSF52833">
    <property type="entry name" value="Thioredoxin-like"/>
    <property type="match status" value="1"/>
</dbReference>
<evidence type="ECO:0000256" key="9">
    <source>
        <dbReference type="ARBA" id="ARBA00032824"/>
    </source>
</evidence>
<dbReference type="GO" id="GO:0045454">
    <property type="term" value="P:cell redox homeostasis"/>
    <property type="evidence" value="ECO:0007669"/>
    <property type="project" value="TreeGrafter"/>
</dbReference>
<keyword evidence="6" id="KW-0560">Oxidoreductase</keyword>
<dbReference type="PANTHER" id="PTHR42801:SF4">
    <property type="entry name" value="AHPC_TSA FAMILY PROTEIN"/>
    <property type="match status" value="1"/>
</dbReference>
<comment type="function">
    <text evidence="1">Thiol-specific peroxidase that catalyzes the reduction of hydrogen peroxide and organic hydroperoxides to water and alcohols, respectively. Plays a role in cell protection against oxidative stress by detoxifying peroxides and as sensor of hydrogen peroxide-mediated signaling events.</text>
</comment>
<evidence type="ECO:0000256" key="3">
    <source>
        <dbReference type="ARBA" id="ARBA00013017"/>
    </source>
</evidence>
<dbReference type="EC" id="1.11.1.24" evidence="3"/>
<evidence type="ECO:0000256" key="6">
    <source>
        <dbReference type="ARBA" id="ARBA00023002"/>
    </source>
</evidence>
<dbReference type="AlphaFoldDB" id="A0A1G1X4E7"/>
<dbReference type="GO" id="GO:0034599">
    <property type="term" value="P:cellular response to oxidative stress"/>
    <property type="evidence" value="ECO:0007669"/>
    <property type="project" value="TreeGrafter"/>
</dbReference>
<comment type="similarity">
    <text evidence="10">Belongs to the peroxiredoxin family. BCP/PrxQ subfamily.</text>
</comment>
<reference evidence="14 15" key="1">
    <citation type="journal article" date="2016" name="Nat. Commun.">
        <title>Thousands of microbial genomes shed light on interconnected biogeochemical processes in an aquifer system.</title>
        <authorList>
            <person name="Anantharaman K."/>
            <person name="Brown C.T."/>
            <person name="Hug L.A."/>
            <person name="Sharon I."/>
            <person name="Castelle C.J."/>
            <person name="Probst A.J."/>
            <person name="Thomas B.C."/>
            <person name="Singh A."/>
            <person name="Wilkins M.J."/>
            <person name="Karaoz U."/>
            <person name="Brodie E.L."/>
            <person name="Williams K.H."/>
            <person name="Hubbard S.S."/>
            <person name="Banfield J.F."/>
        </authorList>
    </citation>
    <scope>NUCLEOTIDE SEQUENCE [LARGE SCALE GENOMIC DNA]</scope>
</reference>
<dbReference type="FunFam" id="3.40.30.10:FF:000007">
    <property type="entry name" value="Thioredoxin-dependent thiol peroxidase"/>
    <property type="match status" value="1"/>
</dbReference>
<comment type="subunit">
    <text evidence="2">Monomer.</text>
</comment>
<evidence type="ECO:0000256" key="4">
    <source>
        <dbReference type="ARBA" id="ARBA00022559"/>
    </source>
</evidence>
<organism evidence="14 15">
    <name type="scientific">Candidatus Andersenbacteria bacterium RIFCSPHIGHO2_12_FULL_45_11</name>
    <dbReference type="NCBI Taxonomy" id="1797281"/>
    <lineage>
        <taxon>Bacteria</taxon>
        <taxon>Candidatus Anderseniibacteriota</taxon>
    </lineage>
</organism>
<keyword evidence="7" id="KW-1015">Disulfide bond</keyword>
<protein>
    <recommendedName>
        <fullName evidence="3">thioredoxin-dependent peroxiredoxin</fullName>
        <ecNumber evidence="3">1.11.1.24</ecNumber>
    </recommendedName>
    <alternativeName>
        <fullName evidence="9">Thioredoxin peroxidase</fullName>
    </alternativeName>
</protein>
<sequence>MLKEGTKAPEFTAEDQYGDTHTLAQYAGKYVVLYFYPKDDTPGCTKEACAIRDAWSDFADHKIAVLGVSADSVKSHEKFSKKFGLPFPLLSDPDKKILNGYEVIGMKKMWGREYEGILRITYLIAPDGTIAKVYPKVKPADHAQEILADIAALQS</sequence>
<dbReference type="EMBL" id="MHHR01000011">
    <property type="protein sequence ID" value="OGY34671.1"/>
    <property type="molecule type" value="Genomic_DNA"/>
</dbReference>
<gene>
    <name evidence="14" type="ORF">A3D99_05015</name>
</gene>
<accession>A0A1G1X4E7</accession>
<dbReference type="Pfam" id="PF00578">
    <property type="entry name" value="AhpC-TSA"/>
    <property type="match status" value="1"/>
</dbReference>
<dbReference type="InterPro" id="IPR000866">
    <property type="entry name" value="AhpC/TSA"/>
</dbReference>
<comment type="caution">
    <text evidence="14">The sequence shown here is derived from an EMBL/GenBank/DDBJ whole genome shotgun (WGS) entry which is preliminary data.</text>
</comment>
<evidence type="ECO:0000313" key="15">
    <source>
        <dbReference type="Proteomes" id="UP000177528"/>
    </source>
</evidence>